<evidence type="ECO:0000313" key="2">
    <source>
        <dbReference type="EMBL" id="NBJ22834.1"/>
    </source>
</evidence>
<name>A0ABW9YWD9_9HYPH</name>
<dbReference type="PANTHER" id="PTHR43798:SF33">
    <property type="entry name" value="HYDROLASE, PUTATIVE (AFU_ORTHOLOGUE AFUA_2G14860)-RELATED"/>
    <property type="match status" value="1"/>
</dbReference>
<dbReference type="SUPFAM" id="SSF53474">
    <property type="entry name" value="alpha/beta-Hydrolases"/>
    <property type="match status" value="1"/>
</dbReference>
<feature type="domain" description="AB hydrolase-1" evidence="1">
    <location>
        <begin position="65"/>
        <end position="258"/>
    </location>
</feature>
<dbReference type="Gene3D" id="3.40.50.1820">
    <property type="entry name" value="alpha/beta hydrolase"/>
    <property type="match status" value="1"/>
</dbReference>
<gene>
    <name evidence="2" type="ORF">GR303_00485</name>
</gene>
<dbReference type="InterPro" id="IPR000073">
    <property type="entry name" value="AB_hydrolase_1"/>
</dbReference>
<dbReference type="InterPro" id="IPR050266">
    <property type="entry name" value="AB_hydrolase_sf"/>
</dbReference>
<dbReference type="PRINTS" id="PR00111">
    <property type="entry name" value="ABHYDROLASE"/>
</dbReference>
<proteinExistence type="predicted"/>
<dbReference type="RefSeq" id="WP_161721450.1">
    <property type="nucleotide sequence ID" value="NZ_JAAAXI010000002.1"/>
</dbReference>
<keyword evidence="2" id="KW-0378">Hydrolase</keyword>
<dbReference type="GO" id="GO:0016787">
    <property type="term" value="F:hydrolase activity"/>
    <property type="evidence" value="ECO:0007669"/>
    <property type="project" value="UniProtKB-KW"/>
</dbReference>
<dbReference type="Proteomes" id="UP000818323">
    <property type="component" value="Unassembled WGS sequence"/>
</dbReference>
<reference evidence="2 3" key="1">
    <citation type="submission" date="2020-01" db="EMBL/GenBank/DDBJ databases">
        <title>Microvirga sp. nov., an arsenate reduction bacterium isolated from Tibet hotspring sediments.</title>
        <authorList>
            <person name="Yuan C.-G."/>
        </authorList>
    </citation>
    <scope>NUCLEOTIDE SEQUENCE [LARGE SCALE GENOMIC DNA]</scope>
    <source>
        <strain evidence="2 3">SYSU G3D203</strain>
    </source>
</reference>
<keyword evidence="3" id="KW-1185">Reference proteome</keyword>
<sequence length="287" mass="32254">MKNVQSGLFLNRIPYVRTGGDSRPIVVLNGGQAFVRRPTPARAIRDARRIARLLPSDHAIYILGYEQSPPADYSLDTIVRDVAQILQDETGPAIIMGISFGGFVAARLAAEHPGLVDRLILLVSAHRFSPEGRRSIDRQIECAWQGNFQGFLEEFGLVFRRPWLNWLMRLRFRQERPRLHEMMNDPAIIVRGLSAVAGEDFGSDPSWLSRVRAPTLIVGGTRDRFFDVEALQETARAIPSARLALFRHETHMLPVERPRGVAKLVKDFLKSSSSQRNGSLREATVPP</sequence>
<dbReference type="InterPro" id="IPR029058">
    <property type="entry name" value="AB_hydrolase_fold"/>
</dbReference>
<protein>
    <submittedName>
        <fullName evidence="2">Alpha/beta fold hydrolase</fullName>
    </submittedName>
</protein>
<dbReference type="PANTHER" id="PTHR43798">
    <property type="entry name" value="MONOACYLGLYCEROL LIPASE"/>
    <property type="match status" value="1"/>
</dbReference>
<organism evidence="2 3">
    <name type="scientific">Microvirga arsenatis</name>
    <dbReference type="NCBI Taxonomy" id="2692265"/>
    <lineage>
        <taxon>Bacteria</taxon>
        <taxon>Pseudomonadati</taxon>
        <taxon>Pseudomonadota</taxon>
        <taxon>Alphaproteobacteria</taxon>
        <taxon>Hyphomicrobiales</taxon>
        <taxon>Methylobacteriaceae</taxon>
        <taxon>Microvirga</taxon>
    </lineage>
</organism>
<evidence type="ECO:0000313" key="3">
    <source>
        <dbReference type="Proteomes" id="UP000818323"/>
    </source>
</evidence>
<comment type="caution">
    <text evidence="2">The sequence shown here is derived from an EMBL/GenBank/DDBJ whole genome shotgun (WGS) entry which is preliminary data.</text>
</comment>
<dbReference type="EMBL" id="JAAAXJ010000001">
    <property type="protein sequence ID" value="NBJ22834.1"/>
    <property type="molecule type" value="Genomic_DNA"/>
</dbReference>
<dbReference type="Pfam" id="PF00561">
    <property type="entry name" value="Abhydrolase_1"/>
    <property type="match status" value="1"/>
</dbReference>
<accession>A0ABW9YWD9</accession>
<evidence type="ECO:0000259" key="1">
    <source>
        <dbReference type="Pfam" id="PF00561"/>
    </source>
</evidence>